<gene>
    <name evidence="1" type="ORF">F444_02465</name>
</gene>
<dbReference type="EMBL" id="ANJA01000491">
    <property type="protein sequence ID" value="ETO83535.1"/>
    <property type="molecule type" value="Genomic_DNA"/>
</dbReference>
<proteinExistence type="predicted"/>
<comment type="caution">
    <text evidence="1">The sequence shown here is derived from an EMBL/GenBank/DDBJ whole genome shotgun (WGS) entry which is preliminary data.</text>
</comment>
<dbReference type="Proteomes" id="UP000028582">
    <property type="component" value="Unassembled WGS sequence"/>
</dbReference>
<organism evidence="1 2">
    <name type="scientific">Phytophthora nicotianae P1976</name>
    <dbReference type="NCBI Taxonomy" id="1317066"/>
    <lineage>
        <taxon>Eukaryota</taxon>
        <taxon>Sar</taxon>
        <taxon>Stramenopiles</taxon>
        <taxon>Oomycota</taxon>
        <taxon>Peronosporomycetes</taxon>
        <taxon>Peronosporales</taxon>
        <taxon>Peronosporaceae</taxon>
        <taxon>Phytophthora</taxon>
    </lineage>
</organism>
<evidence type="ECO:0000313" key="2">
    <source>
        <dbReference type="Proteomes" id="UP000028582"/>
    </source>
</evidence>
<dbReference type="OrthoDB" id="121413at2759"/>
<evidence type="ECO:0000313" key="1">
    <source>
        <dbReference type="EMBL" id="ETO83535.1"/>
    </source>
</evidence>
<sequence>MSKWVFLDPWMEAVRANMTTAQSENSSDLSVLRVSLKSSFRDSRNRAHDYIVPIKYSTLLEDHERRQLREAMELVTILSIVDNDAFVNLMNEKCGDIHTTTKHLHASNAYTHGYNAHWQLSINGTLQTGALVHNQVSWSALLGLPNNTSTFSDPFLLAKQKLAAMGLKKAERMYKLLIDWTIELSAATISGKLHTGESGKPFSAALHKLLDTGVPYVVQKVGIQGGSAFIKTEREPASGREFINSLLEQLTGDVVISHYDFAAPDAVELCVAVTKTSMARLILNLNDWDTMSQLVQHAGTMLSLMLSGSAICKQKDDTRNFPRNHHERSIPLNIACCQTPYSTIGSVCSAIANLRWACGVTISLQILTSEPISKWGWLVYAICCGFSNNNEREVSIFEASLTQTDLDVIDQVLKTRFPVPSIGSAPQEYGYVVMQEGAQFLYSNETATLVTTTSCRCRAARCTDIRMMANMARVVVPGYDICRVKIGDGAVFIPDNSRGFSQGYQSRCIRALILDRLVVGDDSLVVELLAKIGKGLQKLCITKAESSFRYRNDEGLDLSVLAAICPELEELTLMAFDVVVSEHNEPLHRWPVKKMRLCETSRFPSLTQCLTDNTFLTAANLAQLSVTSSYGSSFSEDEIRELKSHDGEFLPLTKEKCPLQMKVALLSVVAGLHERNSFRSMDAYIVGIIFHFASTPVQRCVICK</sequence>
<accession>A0A081AXC4</accession>
<reference evidence="1 2" key="1">
    <citation type="submission" date="2013-11" db="EMBL/GenBank/DDBJ databases">
        <title>The Genome Sequence of Phytophthora parasitica P1976.</title>
        <authorList>
            <consortium name="The Broad Institute Genomics Platform"/>
            <person name="Russ C."/>
            <person name="Tyler B."/>
            <person name="Panabieres F."/>
            <person name="Shan W."/>
            <person name="Tripathy S."/>
            <person name="Grunwald N."/>
            <person name="Machado M."/>
            <person name="Johnson C.S."/>
            <person name="Walker B."/>
            <person name="Young S."/>
            <person name="Zeng Q."/>
            <person name="Gargeya S."/>
            <person name="Fitzgerald M."/>
            <person name="Haas B."/>
            <person name="Abouelleil A."/>
            <person name="Allen A.W."/>
            <person name="Alvarado L."/>
            <person name="Arachchi H.M."/>
            <person name="Berlin A.M."/>
            <person name="Chapman S.B."/>
            <person name="Gainer-Dewar J."/>
            <person name="Goldberg J."/>
            <person name="Griggs A."/>
            <person name="Gujja S."/>
            <person name="Hansen M."/>
            <person name="Howarth C."/>
            <person name="Imamovic A."/>
            <person name="Ireland A."/>
            <person name="Larimer J."/>
            <person name="McCowan C."/>
            <person name="Murphy C."/>
            <person name="Pearson M."/>
            <person name="Poon T.W."/>
            <person name="Priest M."/>
            <person name="Roberts A."/>
            <person name="Saif S."/>
            <person name="Shea T."/>
            <person name="Sisk P."/>
            <person name="Sykes S."/>
            <person name="Wortman J."/>
            <person name="Nusbaum C."/>
            <person name="Birren B."/>
        </authorList>
    </citation>
    <scope>NUCLEOTIDE SEQUENCE [LARGE SCALE GENOMIC DNA]</scope>
    <source>
        <strain evidence="1 2">P1976</strain>
    </source>
</reference>
<name>A0A081AXC4_PHYNI</name>
<dbReference type="AlphaFoldDB" id="A0A081AXC4"/>
<protein>
    <submittedName>
        <fullName evidence="1">Uncharacterized protein</fullName>
    </submittedName>
</protein>